<evidence type="ECO:0000313" key="4">
    <source>
        <dbReference type="Proteomes" id="UP000016933"/>
    </source>
</evidence>
<feature type="domain" description="F-box" evidence="2">
    <location>
        <begin position="28"/>
        <end position="68"/>
    </location>
</feature>
<dbReference type="SUPFAM" id="SSF81383">
    <property type="entry name" value="F-box domain"/>
    <property type="match status" value="1"/>
</dbReference>
<dbReference type="Proteomes" id="UP000016933">
    <property type="component" value="Unassembled WGS sequence"/>
</dbReference>
<evidence type="ECO:0000259" key="2">
    <source>
        <dbReference type="SMART" id="SM00256"/>
    </source>
</evidence>
<dbReference type="SMART" id="SM00256">
    <property type="entry name" value="FBOX"/>
    <property type="match status" value="1"/>
</dbReference>
<sequence length="420" mass="47145">MLRENSVLQGAMTRPTLTNHHQRLHPQLPDEITLNVLGNASAMTLLALRHTSRRLRRTVDGESPRLCRILRESEDARIEAMWRPLELKGVSMEQALRVRVKRWGKPVQGRYWRACMSLAGEYGAANPHMCRHVFQDSLFEFLLHFDDSCHEQLPEVVEDGSERIKKRCCWSEYRAVELSQGELTTEMASELLYLFRGRRDKAAPPPIEERGLIGMIASVRSHRLEHDRTSVAEKARLHAQWRNVVVHGAKSCSTASRGGTELQLPMIWSPFCWLPKADRSSDGGSIVRQSKAVAITKWLLHRAQMSSCWSECDEHVSIMRVALLQELDVFRPEDAQHMQLSVRTRSGNEIMILVSAEAHLRVPVMSTSLLIAPTTSKPCLLARTGSVSANTGPIGPLDGTGAHDAGVVLMPTAKRPTEPI</sequence>
<reference evidence="4" key="1">
    <citation type="journal article" date="2012" name="PLoS Genet.">
        <title>The genomes of the fungal plant pathogens Cladosporium fulvum and Dothistroma septosporum reveal adaptation to different hosts and lifestyles but also signatures of common ancestry.</title>
        <authorList>
            <person name="de Wit P.J.G.M."/>
            <person name="van der Burgt A."/>
            <person name="Oekmen B."/>
            <person name="Stergiopoulos I."/>
            <person name="Abd-Elsalam K.A."/>
            <person name="Aerts A.L."/>
            <person name="Bahkali A.H."/>
            <person name="Beenen H.G."/>
            <person name="Chettri P."/>
            <person name="Cox M.P."/>
            <person name="Datema E."/>
            <person name="de Vries R.P."/>
            <person name="Dhillon B."/>
            <person name="Ganley A.R."/>
            <person name="Griffiths S.A."/>
            <person name="Guo Y."/>
            <person name="Hamelin R.C."/>
            <person name="Henrissat B."/>
            <person name="Kabir M.S."/>
            <person name="Jashni M.K."/>
            <person name="Kema G."/>
            <person name="Klaubauf S."/>
            <person name="Lapidus A."/>
            <person name="Levasseur A."/>
            <person name="Lindquist E."/>
            <person name="Mehrabi R."/>
            <person name="Ohm R.A."/>
            <person name="Owen T.J."/>
            <person name="Salamov A."/>
            <person name="Schwelm A."/>
            <person name="Schijlen E."/>
            <person name="Sun H."/>
            <person name="van den Burg H.A."/>
            <person name="van Ham R.C.H.J."/>
            <person name="Zhang S."/>
            <person name="Goodwin S.B."/>
            <person name="Grigoriev I.V."/>
            <person name="Collemare J."/>
            <person name="Bradshaw R.E."/>
        </authorList>
    </citation>
    <scope>NUCLEOTIDE SEQUENCE [LARGE SCALE GENOMIC DNA]</scope>
    <source>
        <strain evidence="4">NZE10 / CBS 128990</strain>
    </source>
</reference>
<dbReference type="Pfam" id="PF00646">
    <property type="entry name" value="F-box"/>
    <property type="match status" value="1"/>
</dbReference>
<gene>
    <name evidence="3" type="ORF">DOTSEDRAFT_80278</name>
</gene>
<feature type="region of interest" description="Disordered" evidence="1">
    <location>
        <begin position="1"/>
        <end position="24"/>
    </location>
</feature>
<dbReference type="InterPro" id="IPR036047">
    <property type="entry name" value="F-box-like_dom_sf"/>
</dbReference>
<dbReference type="HOGENOM" id="CLU_653864_0_0_1"/>
<name>N1PQC7_DOTSN</name>
<proteinExistence type="predicted"/>
<dbReference type="OrthoDB" id="10547940at2759"/>
<reference evidence="3 4" key="2">
    <citation type="journal article" date="2012" name="PLoS Pathog.">
        <title>Diverse lifestyles and strategies of plant pathogenesis encoded in the genomes of eighteen Dothideomycetes fungi.</title>
        <authorList>
            <person name="Ohm R.A."/>
            <person name="Feau N."/>
            <person name="Henrissat B."/>
            <person name="Schoch C.L."/>
            <person name="Horwitz B.A."/>
            <person name="Barry K.W."/>
            <person name="Condon B.J."/>
            <person name="Copeland A.C."/>
            <person name="Dhillon B."/>
            <person name="Glaser F."/>
            <person name="Hesse C.N."/>
            <person name="Kosti I."/>
            <person name="LaButti K."/>
            <person name="Lindquist E.A."/>
            <person name="Lucas S."/>
            <person name="Salamov A.A."/>
            <person name="Bradshaw R.E."/>
            <person name="Ciuffetti L."/>
            <person name="Hamelin R.C."/>
            <person name="Kema G.H.J."/>
            <person name="Lawrence C."/>
            <person name="Scott J.A."/>
            <person name="Spatafora J.W."/>
            <person name="Turgeon B.G."/>
            <person name="de Wit P.J.G.M."/>
            <person name="Zhong S."/>
            <person name="Goodwin S.B."/>
            <person name="Grigoriev I.V."/>
        </authorList>
    </citation>
    <scope>NUCLEOTIDE SEQUENCE [LARGE SCALE GENOMIC DNA]</scope>
    <source>
        <strain evidence="4">NZE10 / CBS 128990</strain>
    </source>
</reference>
<dbReference type="InterPro" id="IPR001810">
    <property type="entry name" value="F-box_dom"/>
</dbReference>
<organism evidence="3 4">
    <name type="scientific">Dothistroma septosporum (strain NZE10 / CBS 128990)</name>
    <name type="common">Red band needle blight fungus</name>
    <name type="synonym">Mycosphaerella pini</name>
    <dbReference type="NCBI Taxonomy" id="675120"/>
    <lineage>
        <taxon>Eukaryota</taxon>
        <taxon>Fungi</taxon>
        <taxon>Dikarya</taxon>
        <taxon>Ascomycota</taxon>
        <taxon>Pezizomycotina</taxon>
        <taxon>Dothideomycetes</taxon>
        <taxon>Dothideomycetidae</taxon>
        <taxon>Mycosphaerellales</taxon>
        <taxon>Mycosphaerellaceae</taxon>
        <taxon>Dothistroma</taxon>
    </lineage>
</organism>
<dbReference type="AlphaFoldDB" id="N1PQC7"/>
<evidence type="ECO:0000256" key="1">
    <source>
        <dbReference type="SAM" id="MobiDB-lite"/>
    </source>
</evidence>
<keyword evidence="4" id="KW-1185">Reference proteome</keyword>
<accession>N1PQC7</accession>
<dbReference type="CDD" id="cd09917">
    <property type="entry name" value="F-box_SF"/>
    <property type="match status" value="1"/>
</dbReference>
<dbReference type="EMBL" id="KB446539">
    <property type="protein sequence ID" value="EME44614.1"/>
    <property type="molecule type" value="Genomic_DNA"/>
</dbReference>
<evidence type="ECO:0000313" key="3">
    <source>
        <dbReference type="EMBL" id="EME44614.1"/>
    </source>
</evidence>
<protein>
    <recommendedName>
        <fullName evidence="2">F-box domain-containing protein</fullName>
    </recommendedName>
</protein>